<evidence type="ECO:0000313" key="1">
    <source>
        <dbReference type="EMBL" id="CAH3121817.1"/>
    </source>
</evidence>
<dbReference type="AlphaFoldDB" id="A0AAU9WQB6"/>
<gene>
    <name evidence="1" type="ORF">PMEA_00008830</name>
</gene>
<comment type="caution">
    <text evidence="1">The sequence shown here is derived from an EMBL/GenBank/DDBJ whole genome shotgun (WGS) entry which is preliminary data.</text>
</comment>
<proteinExistence type="predicted"/>
<keyword evidence="2" id="KW-1185">Reference proteome</keyword>
<name>A0AAU9WQB6_9CNID</name>
<organism evidence="1 2">
    <name type="scientific">Pocillopora meandrina</name>
    <dbReference type="NCBI Taxonomy" id="46732"/>
    <lineage>
        <taxon>Eukaryota</taxon>
        <taxon>Metazoa</taxon>
        <taxon>Cnidaria</taxon>
        <taxon>Anthozoa</taxon>
        <taxon>Hexacorallia</taxon>
        <taxon>Scleractinia</taxon>
        <taxon>Astrocoeniina</taxon>
        <taxon>Pocilloporidae</taxon>
        <taxon>Pocillopora</taxon>
    </lineage>
</organism>
<reference evidence="1 2" key="1">
    <citation type="submission" date="2022-05" db="EMBL/GenBank/DDBJ databases">
        <authorList>
            <consortium name="Genoscope - CEA"/>
            <person name="William W."/>
        </authorList>
    </citation>
    <scope>NUCLEOTIDE SEQUENCE [LARGE SCALE GENOMIC DNA]</scope>
</reference>
<dbReference type="Proteomes" id="UP001159428">
    <property type="component" value="Unassembled WGS sequence"/>
</dbReference>
<dbReference type="EMBL" id="CALNXJ010000018">
    <property type="protein sequence ID" value="CAH3121817.1"/>
    <property type="molecule type" value="Genomic_DNA"/>
</dbReference>
<accession>A0AAU9WQB6</accession>
<evidence type="ECO:0000313" key="2">
    <source>
        <dbReference type="Proteomes" id="UP001159428"/>
    </source>
</evidence>
<protein>
    <submittedName>
        <fullName evidence="1">Uncharacterized protein</fullName>
    </submittedName>
</protein>
<sequence>MMVHVFLCGDWRGPHSWKLCQANGKTFIWGHLWPSDIVDAPQTGVEEYVLEHDKNCSGLANPGCDISVHAPLSVNCTPKVDEGIHFPDGLSTDCDWCFGSGTQVHSIASVEKSKRHFTNLSLSTTGLTFEQVRFQIDTAATCNTMSASTLRSFFSDVEVNRSLPSTSLWKLQAASSDWSGGTNVRKEQQV</sequence>